<dbReference type="Proteomes" id="UP000015106">
    <property type="component" value="Chromosome 7"/>
</dbReference>
<accession>A0A8R7R052</accession>
<protein>
    <recommendedName>
        <fullName evidence="1">Reverse transcriptase Ty1/copia-type domain-containing protein</fullName>
    </recommendedName>
</protein>
<evidence type="ECO:0000313" key="2">
    <source>
        <dbReference type="EnsemblPlants" id="TuG1812G0700000795.01.T01.cds385072"/>
    </source>
</evidence>
<proteinExistence type="predicted"/>
<reference evidence="2" key="3">
    <citation type="submission" date="2022-06" db="UniProtKB">
        <authorList>
            <consortium name="EnsemblPlants"/>
        </authorList>
    </citation>
    <scope>IDENTIFICATION</scope>
</reference>
<dbReference type="InterPro" id="IPR013103">
    <property type="entry name" value="RVT_2"/>
</dbReference>
<dbReference type="AlphaFoldDB" id="A0A8R7R052"/>
<reference evidence="2" key="2">
    <citation type="submission" date="2018-03" db="EMBL/GenBank/DDBJ databases">
        <title>The Triticum urartu genome reveals the dynamic nature of wheat genome evolution.</title>
        <authorList>
            <person name="Ling H."/>
            <person name="Ma B."/>
            <person name="Shi X."/>
            <person name="Liu H."/>
            <person name="Dong L."/>
            <person name="Sun H."/>
            <person name="Cao Y."/>
            <person name="Gao Q."/>
            <person name="Zheng S."/>
            <person name="Li Y."/>
            <person name="Yu Y."/>
            <person name="Du H."/>
            <person name="Qi M."/>
            <person name="Li Y."/>
            <person name="Yu H."/>
            <person name="Cui Y."/>
            <person name="Wang N."/>
            <person name="Chen C."/>
            <person name="Wu H."/>
            <person name="Zhao Y."/>
            <person name="Zhang J."/>
            <person name="Li Y."/>
            <person name="Zhou W."/>
            <person name="Zhang B."/>
            <person name="Hu W."/>
            <person name="Eijk M."/>
            <person name="Tang J."/>
            <person name="Witsenboer H."/>
            <person name="Zhao S."/>
            <person name="Li Z."/>
            <person name="Zhang A."/>
            <person name="Wang D."/>
            <person name="Liang C."/>
        </authorList>
    </citation>
    <scope>NUCLEOTIDE SEQUENCE [LARGE SCALE GENOMIC DNA]</scope>
    <source>
        <strain evidence="2">cv. G1812</strain>
    </source>
</reference>
<keyword evidence="3" id="KW-1185">Reference proteome</keyword>
<dbReference type="EnsemblPlants" id="TuG1812G0700000795.01.T01">
    <property type="protein sequence ID" value="TuG1812G0700000795.01.T01.cds385072"/>
    <property type="gene ID" value="TuG1812G0700000795.01"/>
</dbReference>
<dbReference type="Gramene" id="TuG1812G0700000795.01.T01">
    <property type="protein sequence ID" value="TuG1812G0700000795.01.T01.cds385072"/>
    <property type="gene ID" value="TuG1812G0700000795.01"/>
</dbReference>
<organism evidence="2 3">
    <name type="scientific">Triticum urartu</name>
    <name type="common">Red wild einkorn</name>
    <name type="synonym">Crithodium urartu</name>
    <dbReference type="NCBI Taxonomy" id="4572"/>
    <lineage>
        <taxon>Eukaryota</taxon>
        <taxon>Viridiplantae</taxon>
        <taxon>Streptophyta</taxon>
        <taxon>Embryophyta</taxon>
        <taxon>Tracheophyta</taxon>
        <taxon>Spermatophyta</taxon>
        <taxon>Magnoliopsida</taxon>
        <taxon>Liliopsida</taxon>
        <taxon>Poales</taxon>
        <taxon>Poaceae</taxon>
        <taxon>BOP clade</taxon>
        <taxon>Pooideae</taxon>
        <taxon>Triticodae</taxon>
        <taxon>Triticeae</taxon>
        <taxon>Triticinae</taxon>
        <taxon>Triticum</taxon>
    </lineage>
</organism>
<reference evidence="3" key="1">
    <citation type="journal article" date="2013" name="Nature">
        <title>Draft genome of the wheat A-genome progenitor Triticum urartu.</title>
        <authorList>
            <person name="Ling H.Q."/>
            <person name="Zhao S."/>
            <person name="Liu D."/>
            <person name="Wang J."/>
            <person name="Sun H."/>
            <person name="Zhang C."/>
            <person name="Fan H."/>
            <person name="Li D."/>
            <person name="Dong L."/>
            <person name="Tao Y."/>
            <person name="Gao C."/>
            <person name="Wu H."/>
            <person name="Li Y."/>
            <person name="Cui Y."/>
            <person name="Guo X."/>
            <person name="Zheng S."/>
            <person name="Wang B."/>
            <person name="Yu K."/>
            <person name="Liang Q."/>
            <person name="Yang W."/>
            <person name="Lou X."/>
            <person name="Chen J."/>
            <person name="Feng M."/>
            <person name="Jian J."/>
            <person name="Zhang X."/>
            <person name="Luo G."/>
            <person name="Jiang Y."/>
            <person name="Liu J."/>
            <person name="Wang Z."/>
            <person name="Sha Y."/>
            <person name="Zhang B."/>
            <person name="Wu H."/>
            <person name="Tang D."/>
            <person name="Shen Q."/>
            <person name="Xue P."/>
            <person name="Zou S."/>
            <person name="Wang X."/>
            <person name="Liu X."/>
            <person name="Wang F."/>
            <person name="Yang Y."/>
            <person name="An X."/>
            <person name="Dong Z."/>
            <person name="Zhang K."/>
            <person name="Zhang X."/>
            <person name="Luo M.C."/>
            <person name="Dvorak J."/>
            <person name="Tong Y."/>
            <person name="Wang J."/>
            <person name="Yang H."/>
            <person name="Li Z."/>
            <person name="Wang D."/>
            <person name="Zhang A."/>
            <person name="Wang J."/>
        </authorList>
    </citation>
    <scope>NUCLEOTIDE SEQUENCE</scope>
    <source>
        <strain evidence="3">cv. G1812</strain>
    </source>
</reference>
<sequence>MRTRSKSGFRQPIDRLNLHATLSLSQVPKSYKIALLDPNWAAAMQEEYSALSENNTWQLVPRPSNTNIVSGKWVFRQKFHSDGTLSRYKARWVCRGYCQQHGIDYDETFSPVVKPSTVRTILSL</sequence>
<feature type="domain" description="Reverse transcriptase Ty1/copia-type" evidence="1">
    <location>
        <begin position="54"/>
        <end position="123"/>
    </location>
</feature>
<dbReference type="Pfam" id="PF07727">
    <property type="entry name" value="RVT_2"/>
    <property type="match status" value="1"/>
</dbReference>
<evidence type="ECO:0000313" key="3">
    <source>
        <dbReference type="Proteomes" id="UP000015106"/>
    </source>
</evidence>
<evidence type="ECO:0000259" key="1">
    <source>
        <dbReference type="Pfam" id="PF07727"/>
    </source>
</evidence>
<name>A0A8R7R052_TRIUA</name>